<dbReference type="Pfam" id="PF07238">
    <property type="entry name" value="PilZ"/>
    <property type="match status" value="1"/>
</dbReference>
<sequence>MGLESHSFQEKRADLRIPVFHRTRATGADGQALSLVIVDLSANGLMARCDVPLVPGESLEIMLPLIGTCRSRLRWSLGGRIGCEFDQPIGPEQYGELLAMLVSEADAQR</sequence>
<proteinExistence type="predicted"/>
<dbReference type="AlphaFoldDB" id="A0A160TP73"/>
<evidence type="ECO:0000313" key="2">
    <source>
        <dbReference type="EMBL" id="CUS46551.1"/>
    </source>
</evidence>
<dbReference type="InterPro" id="IPR009875">
    <property type="entry name" value="PilZ_domain"/>
</dbReference>
<organism evidence="2">
    <name type="scientific">hydrothermal vent metagenome</name>
    <dbReference type="NCBI Taxonomy" id="652676"/>
    <lineage>
        <taxon>unclassified sequences</taxon>
        <taxon>metagenomes</taxon>
        <taxon>ecological metagenomes</taxon>
    </lineage>
</organism>
<evidence type="ECO:0000259" key="1">
    <source>
        <dbReference type="Pfam" id="PF07238"/>
    </source>
</evidence>
<dbReference type="SUPFAM" id="SSF141371">
    <property type="entry name" value="PilZ domain-like"/>
    <property type="match status" value="1"/>
</dbReference>
<protein>
    <recommendedName>
        <fullName evidence="1">PilZ domain-containing protein</fullName>
    </recommendedName>
</protein>
<dbReference type="GO" id="GO:0035438">
    <property type="term" value="F:cyclic-di-GMP binding"/>
    <property type="evidence" value="ECO:0007669"/>
    <property type="project" value="InterPro"/>
</dbReference>
<dbReference type="EMBL" id="CZQE01000376">
    <property type="protein sequence ID" value="CUS46551.1"/>
    <property type="molecule type" value="Genomic_DNA"/>
</dbReference>
<gene>
    <name evidence="2" type="ORF">MGWOODY_Smn3240</name>
</gene>
<accession>A0A160TP73</accession>
<feature type="domain" description="PilZ" evidence="1">
    <location>
        <begin position="10"/>
        <end position="101"/>
    </location>
</feature>
<reference evidence="2" key="1">
    <citation type="submission" date="2015-10" db="EMBL/GenBank/DDBJ databases">
        <authorList>
            <person name="Gilbert D.G."/>
        </authorList>
    </citation>
    <scope>NUCLEOTIDE SEQUENCE</scope>
</reference>
<dbReference type="Gene3D" id="2.40.10.220">
    <property type="entry name" value="predicted glycosyltransferase like domains"/>
    <property type="match status" value="1"/>
</dbReference>
<name>A0A160TP73_9ZZZZ</name>